<feature type="compositionally biased region" description="Basic and acidic residues" evidence="1">
    <location>
        <begin position="34"/>
        <end position="46"/>
    </location>
</feature>
<dbReference type="CDD" id="cd14361">
    <property type="entry name" value="UBA_HYPK"/>
    <property type="match status" value="1"/>
</dbReference>
<dbReference type="PANTHER" id="PTHR31184:SF2">
    <property type="entry name" value="HUNTINGTIN-INTERACTING PROTEIN K"/>
    <property type="match status" value="1"/>
</dbReference>
<comment type="caution">
    <text evidence="3">The sequence shown here is derived from an EMBL/GenBank/DDBJ whole genome shotgun (WGS) entry which is preliminary data.</text>
</comment>
<evidence type="ECO:0000256" key="1">
    <source>
        <dbReference type="SAM" id="MobiDB-lite"/>
    </source>
</evidence>
<dbReference type="InterPro" id="IPR052617">
    <property type="entry name" value="Huntingtin-int_K"/>
</dbReference>
<dbReference type="InterPro" id="IPR038922">
    <property type="entry name" value="HYPK_UBA"/>
</dbReference>
<dbReference type="PANTHER" id="PTHR31184">
    <property type="entry name" value="HUNTINGTIN-INTERACTING PROTEIN K FAMILY MEMBER"/>
    <property type="match status" value="1"/>
</dbReference>
<dbReference type="EMBL" id="MU069995">
    <property type="protein sequence ID" value="KAF5830906.1"/>
    <property type="molecule type" value="Genomic_DNA"/>
</dbReference>
<name>A0ABQ7G8I9_DUNSA</name>
<accession>A0ABQ7G8I9</accession>
<feature type="region of interest" description="Disordered" evidence="1">
    <location>
        <begin position="1"/>
        <end position="66"/>
    </location>
</feature>
<evidence type="ECO:0000313" key="4">
    <source>
        <dbReference type="Proteomes" id="UP000815325"/>
    </source>
</evidence>
<dbReference type="Pfam" id="PF19026">
    <property type="entry name" value="UBA_HYPK"/>
    <property type="match status" value="1"/>
</dbReference>
<feature type="domain" description="Nascent polypeptide-associated complex subunit alpha-like UBA" evidence="2">
    <location>
        <begin position="74"/>
        <end position="114"/>
    </location>
</feature>
<evidence type="ECO:0000259" key="2">
    <source>
        <dbReference type="Pfam" id="PF19026"/>
    </source>
</evidence>
<reference evidence="3" key="1">
    <citation type="submission" date="2017-08" db="EMBL/GenBank/DDBJ databases">
        <authorList>
            <person name="Polle J.E."/>
            <person name="Barry K."/>
            <person name="Cushman J."/>
            <person name="Schmutz J."/>
            <person name="Tran D."/>
            <person name="Hathwaick L.T."/>
            <person name="Yim W.C."/>
            <person name="Jenkins J."/>
            <person name="Mckie-Krisberg Z.M."/>
            <person name="Prochnik S."/>
            <person name="Lindquist E."/>
            <person name="Dockter R.B."/>
            <person name="Adam C."/>
            <person name="Molina H."/>
            <person name="Bunkerborg J."/>
            <person name="Jin E."/>
            <person name="Buchheim M."/>
            <person name="Magnuson J."/>
        </authorList>
    </citation>
    <scope>NUCLEOTIDE SEQUENCE</scope>
    <source>
        <strain evidence="3">CCAP 19/18</strain>
    </source>
</reference>
<evidence type="ECO:0000313" key="3">
    <source>
        <dbReference type="EMBL" id="KAF5830906.1"/>
    </source>
</evidence>
<dbReference type="InterPro" id="IPR044034">
    <property type="entry name" value="NAC-like_UBA"/>
</dbReference>
<keyword evidence="4" id="KW-1185">Reference proteome</keyword>
<feature type="compositionally biased region" description="Low complexity" evidence="1">
    <location>
        <begin position="49"/>
        <end position="59"/>
    </location>
</feature>
<organism evidence="3 4">
    <name type="scientific">Dunaliella salina</name>
    <name type="common">Green alga</name>
    <name type="synonym">Protococcus salinus</name>
    <dbReference type="NCBI Taxonomy" id="3046"/>
    <lineage>
        <taxon>Eukaryota</taxon>
        <taxon>Viridiplantae</taxon>
        <taxon>Chlorophyta</taxon>
        <taxon>core chlorophytes</taxon>
        <taxon>Chlorophyceae</taxon>
        <taxon>CS clade</taxon>
        <taxon>Chlamydomonadales</taxon>
        <taxon>Dunaliellaceae</taxon>
        <taxon>Dunaliella</taxon>
    </lineage>
</organism>
<feature type="compositionally biased region" description="Acidic residues" evidence="1">
    <location>
        <begin position="1"/>
        <end position="11"/>
    </location>
</feature>
<gene>
    <name evidence="3" type="ORF">DUNSADRAFT_13895</name>
</gene>
<sequence>MGACDDADDAQEQIAEPVQLSKAEQDSKMGSMERVPEEKMVDENKAKKAMASFSSSQQAGKEAAKQRERELAAVKVAKEDVELVAHEFEVDKKLAERRLKENAGNLSATLSSFI</sequence>
<proteinExistence type="predicted"/>
<dbReference type="Proteomes" id="UP000815325">
    <property type="component" value="Unassembled WGS sequence"/>
</dbReference>
<protein>
    <recommendedName>
        <fullName evidence="2">Nascent polypeptide-associated complex subunit alpha-like UBA domain-containing protein</fullName>
    </recommendedName>
</protein>